<keyword evidence="2" id="KW-1185">Reference proteome</keyword>
<evidence type="ECO:0000313" key="2">
    <source>
        <dbReference type="Proteomes" id="UP001417504"/>
    </source>
</evidence>
<dbReference type="Proteomes" id="UP001417504">
    <property type="component" value="Unassembled WGS sequence"/>
</dbReference>
<dbReference type="AlphaFoldDB" id="A0AAP0ILE2"/>
<evidence type="ECO:0000313" key="1">
    <source>
        <dbReference type="EMBL" id="KAK9117093.1"/>
    </source>
</evidence>
<name>A0AAP0ILE2_9MAGN</name>
<reference evidence="1 2" key="1">
    <citation type="submission" date="2024-01" db="EMBL/GenBank/DDBJ databases">
        <title>Genome assemblies of Stephania.</title>
        <authorList>
            <person name="Yang L."/>
        </authorList>
    </citation>
    <scope>NUCLEOTIDE SEQUENCE [LARGE SCALE GENOMIC DNA]</scope>
    <source>
        <strain evidence="1">QJT</strain>
        <tissue evidence="1">Leaf</tissue>
    </source>
</reference>
<sequence length="134" mass="15048">MALAMTPCFPVLSVSNFKAFGLNSTHQQYHPSPTREFKNLRMCTSRGLNKSSSLPAANRSRRGFEVFCEAVNKEAQEVIGYETEEAVNNVDHGFGETEPTHLKRCRSNWADTSKEVSADSLRHPLKSNYLRIIG</sequence>
<proteinExistence type="predicted"/>
<organism evidence="1 2">
    <name type="scientific">Stephania japonica</name>
    <dbReference type="NCBI Taxonomy" id="461633"/>
    <lineage>
        <taxon>Eukaryota</taxon>
        <taxon>Viridiplantae</taxon>
        <taxon>Streptophyta</taxon>
        <taxon>Embryophyta</taxon>
        <taxon>Tracheophyta</taxon>
        <taxon>Spermatophyta</taxon>
        <taxon>Magnoliopsida</taxon>
        <taxon>Ranunculales</taxon>
        <taxon>Menispermaceae</taxon>
        <taxon>Menispermoideae</taxon>
        <taxon>Cissampelideae</taxon>
        <taxon>Stephania</taxon>
    </lineage>
</organism>
<dbReference type="EMBL" id="JBBNAE010000006">
    <property type="protein sequence ID" value="KAK9117093.1"/>
    <property type="molecule type" value="Genomic_DNA"/>
</dbReference>
<gene>
    <name evidence="1" type="ORF">Sjap_016040</name>
</gene>
<accession>A0AAP0ILE2</accession>
<protein>
    <submittedName>
        <fullName evidence="1">Uncharacterized protein</fullName>
    </submittedName>
</protein>
<comment type="caution">
    <text evidence="1">The sequence shown here is derived from an EMBL/GenBank/DDBJ whole genome shotgun (WGS) entry which is preliminary data.</text>
</comment>